<reference evidence="2" key="1">
    <citation type="journal article" date="2023" name="Front. Plant Sci.">
        <title>Chromosomal-level genome assembly of Melastoma candidum provides insights into trichome evolution.</title>
        <authorList>
            <person name="Zhong Y."/>
            <person name="Wu W."/>
            <person name="Sun C."/>
            <person name="Zou P."/>
            <person name="Liu Y."/>
            <person name="Dai S."/>
            <person name="Zhou R."/>
        </authorList>
    </citation>
    <scope>NUCLEOTIDE SEQUENCE [LARGE SCALE GENOMIC DNA]</scope>
</reference>
<dbReference type="EMBL" id="CM042886">
    <property type="protein sequence ID" value="KAI4338643.1"/>
    <property type="molecule type" value="Genomic_DNA"/>
</dbReference>
<gene>
    <name evidence="1" type="ORF">MLD38_023676</name>
</gene>
<protein>
    <submittedName>
        <fullName evidence="1">Uncharacterized protein</fullName>
    </submittedName>
</protein>
<organism evidence="1 2">
    <name type="scientific">Melastoma candidum</name>
    <dbReference type="NCBI Taxonomy" id="119954"/>
    <lineage>
        <taxon>Eukaryota</taxon>
        <taxon>Viridiplantae</taxon>
        <taxon>Streptophyta</taxon>
        <taxon>Embryophyta</taxon>
        <taxon>Tracheophyta</taxon>
        <taxon>Spermatophyta</taxon>
        <taxon>Magnoliopsida</taxon>
        <taxon>eudicotyledons</taxon>
        <taxon>Gunneridae</taxon>
        <taxon>Pentapetalae</taxon>
        <taxon>rosids</taxon>
        <taxon>malvids</taxon>
        <taxon>Myrtales</taxon>
        <taxon>Melastomataceae</taxon>
        <taxon>Melastomatoideae</taxon>
        <taxon>Melastomateae</taxon>
        <taxon>Melastoma</taxon>
    </lineage>
</organism>
<proteinExistence type="predicted"/>
<keyword evidence="2" id="KW-1185">Reference proteome</keyword>
<evidence type="ECO:0000313" key="2">
    <source>
        <dbReference type="Proteomes" id="UP001057402"/>
    </source>
</evidence>
<accession>A0ACB9NRA2</accession>
<comment type="caution">
    <text evidence="1">The sequence shown here is derived from an EMBL/GenBank/DDBJ whole genome shotgun (WGS) entry which is preliminary data.</text>
</comment>
<dbReference type="Proteomes" id="UP001057402">
    <property type="component" value="Chromosome 7"/>
</dbReference>
<sequence length="393" mass="44147">MFRAGPASYNLPVKAGKRYWLRLHFYPTSYESLDPADAYFSVVSGGVTLLKNFSAYVTAQALTQAYLIKEYSLVSAESDNLDLTFTPSAEHNGAYAFINGMELIQIPDLFQSVQMVGFSDQSVDTTSTSLQTMFRVNVGGQYIPPSNDSDLLRARYDDTPYLDGASGGVTNEAEANVIINYNTLPGYIATLDVYRTARSMGYDKDLNKNYNLTWIFQVDPNFTYLVRMHFCDYFCTKVDQRVFNIFINNLTAPAAADVIGWSTVQAVPVYKDYTVYIADGKGDEQITVSLHPSVTADPPPEFYDAILNGFEIFKMSNITGNLAGPNPQPSEMLLKPRPRHLPVRAQQKHSHQQTPMSRRWCFCWGSSCLQCDSSNMCGRIHQEESLWYGVAYE</sequence>
<evidence type="ECO:0000313" key="1">
    <source>
        <dbReference type="EMBL" id="KAI4338643.1"/>
    </source>
</evidence>
<name>A0ACB9NRA2_9MYRT</name>